<evidence type="ECO:0000313" key="3">
    <source>
        <dbReference type="Proteomes" id="UP000032360"/>
    </source>
</evidence>
<evidence type="ECO:0000313" key="2">
    <source>
        <dbReference type="EMBL" id="KJF15505.1"/>
    </source>
</evidence>
<dbReference type="STRING" id="1280514.AXFE_36510"/>
<protein>
    <submittedName>
        <fullName evidence="2">Ribonuclease Y</fullName>
    </submittedName>
</protein>
<sequence>MPPSLDELIDQFDNVTSSESTGAAVLELLLDTDISVGEIASAIEEDPSFSRQLISMANSPHYKRANATNHLPTAICRLGLSTLEALSAMTIVDHVAPLKWSDWSNALSVAYGSSNLARRYREDSTSAFSAGLLHNAGEIVMAHIDPSGYEVILSECKNTASARTIQKIKSMEIELFGIDHCHLAAELMKRLHFSPDVIAAIAHHRDFQIATDPLSRSVAGGARLSSLRTMSPEAMPSDLLLPMGMDINDALDFAIEARTKAIETLGISDTTLGLLVI</sequence>
<comment type="caution">
    <text evidence="2">The sequence shown here is derived from an EMBL/GenBank/DDBJ whole genome shotgun (WGS) entry which is preliminary data.</text>
</comment>
<dbReference type="Gene3D" id="1.10.3210.10">
    <property type="entry name" value="Hypothetical protein af1432"/>
    <property type="match status" value="1"/>
</dbReference>
<dbReference type="InterPro" id="IPR052340">
    <property type="entry name" value="RNase_Y/CdgJ"/>
</dbReference>
<dbReference type="Proteomes" id="UP000032360">
    <property type="component" value="Unassembled WGS sequence"/>
</dbReference>
<feature type="domain" description="HDOD" evidence="1">
    <location>
        <begin position="15"/>
        <end position="207"/>
    </location>
</feature>
<dbReference type="PANTHER" id="PTHR33525">
    <property type="match status" value="1"/>
</dbReference>
<reference evidence="2 3" key="1">
    <citation type="submission" date="2015-01" db="EMBL/GenBank/DDBJ databases">
        <title>Draft genome of the acidophilic iron oxidizer Acidithrix ferrooxidans strain Py-F3.</title>
        <authorList>
            <person name="Poehlein A."/>
            <person name="Eisen S."/>
            <person name="Schloemann M."/>
            <person name="Johnson B.D."/>
            <person name="Daniel R."/>
            <person name="Muehling M."/>
        </authorList>
    </citation>
    <scope>NUCLEOTIDE SEQUENCE [LARGE SCALE GENOMIC DNA]</scope>
    <source>
        <strain evidence="2 3">Py-F3</strain>
    </source>
</reference>
<dbReference type="PANTHER" id="PTHR33525:SF3">
    <property type="entry name" value="RIBONUCLEASE Y"/>
    <property type="match status" value="1"/>
</dbReference>
<keyword evidence="3" id="KW-1185">Reference proteome</keyword>
<evidence type="ECO:0000259" key="1">
    <source>
        <dbReference type="PROSITE" id="PS51833"/>
    </source>
</evidence>
<name>A0A0D8HC10_9ACTN</name>
<dbReference type="InterPro" id="IPR013976">
    <property type="entry name" value="HDOD"/>
</dbReference>
<dbReference type="SUPFAM" id="SSF109604">
    <property type="entry name" value="HD-domain/PDEase-like"/>
    <property type="match status" value="1"/>
</dbReference>
<organism evidence="2 3">
    <name type="scientific">Acidithrix ferrooxidans</name>
    <dbReference type="NCBI Taxonomy" id="1280514"/>
    <lineage>
        <taxon>Bacteria</taxon>
        <taxon>Bacillati</taxon>
        <taxon>Actinomycetota</taxon>
        <taxon>Acidimicrobiia</taxon>
        <taxon>Acidimicrobiales</taxon>
        <taxon>Acidimicrobiaceae</taxon>
        <taxon>Acidithrix</taxon>
    </lineage>
</organism>
<dbReference type="EMBL" id="JXYS01000155">
    <property type="protein sequence ID" value="KJF15505.1"/>
    <property type="molecule type" value="Genomic_DNA"/>
</dbReference>
<dbReference type="AlphaFoldDB" id="A0A0D8HC10"/>
<gene>
    <name evidence="2" type="primary">rny</name>
    <name evidence="2" type="ORF">AXFE_36510</name>
</gene>
<dbReference type="Pfam" id="PF08668">
    <property type="entry name" value="HDOD"/>
    <property type="match status" value="1"/>
</dbReference>
<proteinExistence type="predicted"/>
<accession>A0A0D8HC10</accession>
<dbReference type="PROSITE" id="PS51833">
    <property type="entry name" value="HDOD"/>
    <property type="match status" value="1"/>
</dbReference>